<dbReference type="AlphaFoldDB" id="A0A1W1VXI4"/>
<dbReference type="OrthoDB" id="9784365at2"/>
<dbReference type="GO" id="GO:0051144">
    <property type="term" value="P:1,2-propanediol catabolic process"/>
    <property type="evidence" value="ECO:0007669"/>
    <property type="project" value="UniProtKB-UniPathway"/>
</dbReference>
<evidence type="ECO:0000256" key="8">
    <source>
        <dbReference type="ARBA" id="ARBA00023315"/>
    </source>
</evidence>
<evidence type="ECO:0000256" key="5">
    <source>
        <dbReference type="ARBA" id="ARBA00022679"/>
    </source>
</evidence>
<dbReference type="PANTHER" id="PTHR39453">
    <property type="entry name" value="PHOSPHATE PROPANOYLTRANSFERASE"/>
    <property type="match status" value="1"/>
</dbReference>
<gene>
    <name evidence="11" type="ORF">SAMN00808754_2105</name>
</gene>
<dbReference type="Pfam" id="PF06130">
    <property type="entry name" value="PTAC"/>
    <property type="match status" value="1"/>
</dbReference>
<dbReference type="InterPro" id="IPR008300">
    <property type="entry name" value="PTAC"/>
</dbReference>
<dbReference type="UniPathway" id="UPA00621"/>
<dbReference type="STRING" id="698762.SAMN00808754_2105"/>
<comment type="catalytic activity">
    <reaction evidence="9 10">
        <text>propanoyl-CoA + phosphate = propanoyl phosphate + CoA</text>
        <dbReference type="Rhea" id="RHEA:28046"/>
        <dbReference type="ChEBI" id="CHEBI:43474"/>
        <dbReference type="ChEBI" id="CHEBI:57287"/>
        <dbReference type="ChEBI" id="CHEBI:57392"/>
        <dbReference type="ChEBI" id="CHEBI:58933"/>
        <dbReference type="EC" id="2.3.1.222"/>
    </reaction>
</comment>
<evidence type="ECO:0000313" key="11">
    <source>
        <dbReference type="EMBL" id="SMB98065.1"/>
    </source>
</evidence>
<dbReference type="GO" id="GO:0046872">
    <property type="term" value="F:metal ion binding"/>
    <property type="evidence" value="ECO:0007669"/>
    <property type="project" value="UniProtKB-KW"/>
</dbReference>
<dbReference type="RefSeq" id="WP_084665672.1">
    <property type="nucleotide sequence ID" value="NZ_LT838272.1"/>
</dbReference>
<dbReference type="EMBL" id="LT838272">
    <property type="protein sequence ID" value="SMB98065.1"/>
    <property type="molecule type" value="Genomic_DNA"/>
</dbReference>
<protein>
    <recommendedName>
        <fullName evidence="4 10">Phosphate propanoyltransferase</fullName>
        <ecNumber evidence="3 10">2.3.1.222</ecNumber>
    </recommendedName>
</protein>
<evidence type="ECO:0000256" key="4">
    <source>
        <dbReference type="ARBA" id="ARBA00020837"/>
    </source>
</evidence>
<keyword evidence="7" id="KW-0862">Zinc</keyword>
<proteinExistence type="inferred from homology"/>
<dbReference type="EC" id="2.3.1.222" evidence="3 10"/>
<comment type="cofactor">
    <cofactor evidence="1">
        <name>Zn(2+)</name>
        <dbReference type="ChEBI" id="CHEBI:29105"/>
    </cofactor>
</comment>
<dbReference type="NCBIfam" id="NF011652">
    <property type="entry name" value="PRK15070.1"/>
    <property type="match status" value="1"/>
</dbReference>
<reference evidence="11 12" key="1">
    <citation type="submission" date="2017-04" db="EMBL/GenBank/DDBJ databases">
        <authorList>
            <person name="Afonso C.L."/>
            <person name="Miller P.J."/>
            <person name="Scott M.A."/>
            <person name="Spackman E."/>
            <person name="Goraichik I."/>
            <person name="Dimitrov K.M."/>
            <person name="Suarez D.L."/>
            <person name="Swayne D.E."/>
        </authorList>
    </citation>
    <scope>NUCLEOTIDE SEQUENCE [LARGE SCALE GENOMIC DNA]</scope>
    <source>
        <strain evidence="11 12">ToBE</strain>
    </source>
</reference>
<dbReference type="Proteomes" id="UP000192569">
    <property type="component" value="Chromosome I"/>
</dbReference>
<evidence type="ECO:0000256" key="7">
    <source>
        <dbReference type="ARBA" id="ARBA00022833"/>
    </source>
</evidence>
<name>A0A1W1VXI4_9FIRM</name>
<organism evidence="11 12">
    <name type="scientific">Thermanaeromonas toyohensis ToBE</name>
    <dbReference type="NCBI Taxonomy" id="698762"/>
    <lineage>
        <taxon>Bacteria</taxon>
        <taxon>Bacillati</taxon>
        <taxon>Bacillota</taxon>
        <taxon>Clostridia</taxon>
        <taxon>Neomoorellales</taxon>
        <taxon>Neomoorellaceae</taxon>
        <taxon>Thermanaeromonas</taxon>
    </lineage>
</organism>
<keyword evidence="5 10" id="KW-0808">Transferase</keyword>
<dbReference type="PANTHER" id="PTHR39453:SF1">
    <property type="entry name" value="PHOSPHATE PROPANOYLTRANSFERASE"/>
    <property type="match status" value="1"/>
</dbReference>
<evidence type="ECO:0000256" key="2">
    <source>
        <dbReference type="ARBA" id="ARBA00007342"/>
    </source>
</evidence>
<evidence type="ECO:0000256" key="3">
    <source>
        <dbReference type="ARBA" id="ARBA00012206"/>
    </source>
</evidence>
<keyword evidence="12" id="KW-1185">Reference proteome</keyword>
<accession>A0A1W1VXI4</accession>
<sequence length="208" mass="22670">MYKRLLEIPVGVSGRHVHLTPEHFHKLFGPDASLTKLRDLVQPGQFAARETVTVVGPKGVLENVRIIGPLRDYTQVEVSRTDCFKLGVNPPVRDSGDLEGTPGCVLIGPAGIVTLERGVILALRHIHMPLEEAKRYGFKDKDVVAVEVNGERGIIFQNVLVRVQSDAALEFHVDTDEANACLLTSGAKVQISSEQLLIRQPLALGLTG</sequence>
<evidence type="ECO:0000256" key="1">
    <source>
        <dbReference type="ARBA" id="ARBA00001947"/>
    </source>
</evidence>
<keyword evidence="6" id="KW-0479">Metal-binding</keyword>
<keyword evidence="8 10" id="KW-0012">Acyltransferase</keyword>
<evidence type="ECO:0000256" key="9">
    <source>
        <dbReference type="ARBA" id="ARBA00047589"/>
    </source>
</evidence>
<evidence type="ECO:0000256" key="6">
    <source>
        <dbReference type="ARBA" id="ARBA00022723"/>
    </source>
</evidence>
<dbReference type="GO" id="GO:0016747">
    <property type="term" value="F:acyltransferase activity, transferring groups other than amino-acyl groups"/>
    <property type="evidence" value="ECO:0007669"/>
    <property type="project" value="InterPro"/>
</dbReference>
<comment type="function">
    <text evidence="10">Involved in 1,2-propanediol (1,2-PD) degradation by catalyzing the conversion of propanoyl-CoA to propanoyl-phosphate.</text>
</comment>
<comment type="pathway">
    <text evidence="10">Polyol metabolism; 1,2-propanediol degradation.</text>
</comment>
<evidence type="ECO:0000256" key="10">
    <source>
        <dbReference type="PIRNR" id="PIRNR010130"/>
    </source>
</evidence>
<evidence type="ECO:0000313" key="12">
    <source>
        <dbReference type="Proteomes" id="UP000192569"/>
    </source>
</evidence>
<dbReference type="PIRSF" id="PIRSF010130">
    <property type="entry name" value="PduL"/>
    <property type="match status" value="1"/>
</dbReference>
<comment type="similarity">
    <text evidence="2 10">Belongs to the PduL family.</text>
</comment>